<dbReference type="STRING" id="2060906.A0A0H1B8R5"/>
<gene>
    <name evidence="4" type="ORF">EMPG_17038</name>
</gene>
<protein>
    <submittedName>
        <fullName evidence="4">Lysophospholipase</fullName>
    </submittedName>
</protein>
<dbReference type="AlphaFoldDB" id="A0A0H1B8R5"/>
<feature type="signal peptide" evidence="2">
    <location>
        <begin position="1"/>
        <end position="18"/>
    </location>
</feature>
<evidence type="ECO:0000256" key="2">
    <source>
        <dbReference type="SAM" id="SignalP"/>
    </source>
</evidence>
<evidence type="ECO:0000313" key="4">
    <source>
        <dbReference type="EMBL" id="KLJ07478.1"/>
    </source>
</evidence>
<dbReference type="InterPro" id="IPR052982">
    <property type="entry name" value="SRP1/TIP1-like"/>
</dbReference>
<dbReference type="EMBL" id="LDEV01002810">
    <property type="protein sequence ID" value="KLJ07478.1"/>
    <property type="molecule type" value="Genomic_DNA"/>
</dbReference>
<dbReference type="InterPro" id="IPR018466">
    <property type="entry name" value="Kre9/Knh1-like_N"/>
</dbReference>
<proteinExistence type="predicted"/>
<name>A0A0H1B8R5_9EURO</name>
<feature type="domain" description="Yeast cell wall synthesis Kre9/Knh1-like N-terminal" evidence="3">
    <location>
        <begin position="27"/>
        <end position="71"/>
    </location>
</feature>
<evidence type="ECO:0000256" key="1">
    <source>
        <dbReference type="ARBA" id="ARBA00022729"/>
    </source>
</evidence>
<sequence>MRSIFYLAFTALAAVVAAQSTDNAFNNPAGGYQFAAGRPTQLSWAPSTDGTVTLKLQKGDNTTPSDGIIIAGTYYI</sequence>
<dbReference type="PANTHER" id="PTHR40633:SF5">
    <property type="entry name" value="ANCHORED PROTEIN, PUTATIVE (AFU_ORTHOLOGUE AFUA_8G04370)-RELATED"/>
    <property type="match status" value="1"/>
</dbReference>
<organism evidence="4 5">
    <name type="scientific">Blastomyces silverae</name>
    <dbReference type="NCBI Taxonomy" id="2060906"/>
    <lineage>
        <taxon>Eukaryota</taxon>
        <taxon>Fungi</taxon>
        <taxon>Dikarya</taxon>
        <taxon>Ascomycota</taxon>
        <taxon>Pezizomycotina</taxon>
        <taxon>Eurotiomycetes</taxon>
        <taxon>Eurotiomycetidae</taxon>
        <taxon>Onygenales</taxon>
        <taxon>Ajellomycetaceae</taxon>
        <taxon>Blastomyces</taxon>
    </lineage>
</organism>
<reference evidence="5" key="1">
    <citation type="journal article" date="2015" name="PLoS Genet.">
        <title>The dynamic genome and transcriptome of the human fungal pathogen Blastomyces and close relative Emmonsia.</title>
        <authorList>
            <person name="Munoz J.F."/>
            <person name="Gauthier G.M."/>
            <person name="Desjardins C.A."/>
            <person name="Gallo J.E."/>
            <person name="Holder J."/>
            <person name="Sullivan T.D."/>
            <person name="Marty A.J."/>
            <person name="Carmen J.C."/>
            <person name="Chen Z."/>
            <person name="Ding L."/>
            <person name="Gujja S."/>
            <person name="Magrini V."/>
            <person name="Misas E."/>
            <person name="Mitreva M."/>
            <person name="Priest M."/>
            <person name="Saif S."/>
            <person name="Whiston E.A."/>
            <person name="Young S."/>
            <person name="Zeng Q."/>
            <person name="Goldman W.E."/>
            <person name="Mardis E.R."/>
            <person name="Taylor J.W."/>
            <person name="McEwen J.G."/>
            <person name="Clay O.K."/>
            <person name="Klein B.S."/>
            <person name="Cuomo C.A."/>
        </authorList>
    </citation>
    <scope>NUCLEOTIDE SEQUENCE [LARGE SCALE GENOMIC DNA]</scope>
    <source>
        <strain evidence="5">UAMH 139</strain>
    </source>
</reference>
<feature type="chain" id="PRO_5005199409" evidence="2">
    <location>
        <begin position="19"/>
        <end position="76"/>
    </location>
</feature>
<keyword evidence="1 2" id="KW-0732">Signal</keyword>
<accession>A0A0H1B8R5</accession>
<comment type="caution">
    <text evidence="4">The sequence shown here is derived from an EMBL/GenBank/DDBJ whole genome shotgun (WGS) entry which is preliminary data.</text>
</comment>
<dbReference type="Pfam" id="PF10342">
    <property type="entry name" value="Kre9_KNH"/>
    <property type="match status" value="1"/>
</dbReference>
<evidence type="ECO:0000313" key="5">
    <source>
        <dbReference type="Proteomes" id="UP000053573"/>
    </source>
</evidence>
<evidence type="ECO:0000259" key="3">
    <source>
        <dbReference type="Pfam" id="PF10342"/>
    </source>
</evidence>
<dbReference type="Proteomes" id="UP000053573">
    <property type="component" value="Unassembled WGS sequence"/>
</dbReference>
<dbReference type="OrthoDB" id="2260257at2759"/>
<keyword evidence="5" id="KW-1185">Reference proteome</keyword>
<dbReference type="PANTHER" id="PTHR40633">
    <property type="entry name" value="MATRIX PROTEIN, PUTATIVE (AFU_ORTHOLOGUE AFUA_8G05410)-RELATED"/>
    <property type="match status" value="1"/>
</dbReference>